<evidence type="ECO:0000256" key="4">
    <source>
        <dbReference type="ARBA" id="ARBA00022984"/>
    </source>
</evidence>
<dbReference type="PANTHER" id="PTHR21198">
    <property type="entry name" value="GLUTAMATE RACEMASE"/>
    <property type="match status" value="1"/>
</dbReference>
<keyword evidence="9" id="KW-1185">Reference proteome</keyword>
<feature type="binding site" evidence="7">
    <location>
        <begin position="81"/>
        <end position="82"/>
    </location>
    <ligand>
        <name>substrate</name>
    </ligand>
</feature>
<feature type="active site" description="Proton donor/acceptor" evidence="7">
    <location>
        <position position="80"/>
    </location>
</feature>
<feature type="binding site" evidence="7">
    <location>
        <begin position="48"/>
        <end position="49"/>
    </location>
    <ligand>
        <name>substrate</name>
    </ligand>
</feature>
<evidence type="ECO:0000256" key="3">
    <source>
        <dbReference type="ARBA" id="ARBA00022960"/>
    </source>
</evidence>
<dbReference type="PANTHER" id="PTHR21198:SF2">
    <property type="entry name" value="GLUTAMATE RACEMASE"/>
    <property type="match status" value="1"/>
</dbReference>
<evidence type="ECO:0000256" key="2">
    <source>
        <dbReference type="ARBA" id="ARBA00013090"/>
    </source>
</evidence>
<comment type="catalytic activity">
    <reaction evidence="1 7">
        <text>L-glutamate = D-glutamate</text>
        <dbReference type="Rhea" id="RHEA:12813"/>
        <dbReference type="ChEBI" id="CHEBI:29985"/>
        <dbReference type="ChEBI" id="CHEBI:29986"/>
        <dbReference type="EC" id="5.1.1.3"/>
    </reaction>
</comment>
<keyword evidence="4 7" id="KW-0573">Peptidoglycan synthesis</keyword>
<dbReference type="EC" id="5.1.1.3" evidence="2 7"/>
<proteinExistence type="inferred from homology"/>
<dbReference type="InterPro" id="IPR015942">
    <property type="entry name" value="Asp/Glu/hydantoin_racemase"/>
</dbReference>
<dbReference type="NCBIfam" id="TIGR00067">
    <property type="entry name" value="glut_race"/>
    <property type="match status" value="1"/>
</dbReference>
<evidence type="ECO:0000256" key="5">
    <source>
        <dbReference type="ARBA" id="ARBA00023235"/>
    </source>
</evidence>
<dbReference type="Gene3D" id="3.40.50.1860">
    <property type="match status" value="2"/>
</dbReference>
<feature type="binding site" evidence="7">
    <location>
        <begin position="204"/>
        <end position="205"/>
    </location>
    <ligand>
        <name>substrate</name>
    </ligand>
</feature>
<evidence type="ECO:0000313" key="8">
    <source>
        <dbReference type="EMBL" id="MDR6214824.1"/>
    </source>
</evidence>
<evidence type="ECO:0000256" key="1">
    <source>
        <dbReference type="ARBA" id="ARBA00001602"/>
    </source>
</evidence>
<evidence type="ECO:0000256" key="6">
    <source>
        <dbReference type="ARBA" id="ARBA00023316"/>
    </source>
</evidence>
<feature type="active site" description="Proton donor/acceptor" evidence="7">
    <location>
        <position position="203"/>
    </location>
</feature>
<dbReference type="EMBL" id="JAVIZX010000001">
    <property type="protein sequence ID" value="MDR6214824.1"/>
    <property type="molecule type" value="Genomic_DNA"/>
</dbReference>
<evidence type="ECO:0000313" key="9">
    <source>
        <dbReference type="Proteomes" id="UP001267710"/>
    </source>
</evidence>
<dbReference type="RefSeq" id="WP_309829134.1">
    <property type="nucleotide sequence ID" value="NZ_JAVIZX010000001.1"/>
</dbReference>
<dbReference type="GO" id="GO:0008881">
    <property type="term" value="F:glutamate racemase activity"/>
    <property type="evidence" value="ECO:0007669"/>
    <property type="project" value="UniProtKB-EC"/>
</dbReference>
<evidence type="ECO:0000256" key="7">
    <source>
        <dbReference type="HAMAP-Rule" id="MF_00258"/>
    </source>
</evidence>
<protein>
    <recommendedName>
        <fullName evidence="2 7">Glutamate racemase</fullName>
        <ecNumber evidence="2 7">5.1.1.3</ecNumber>
    </recommendedName>
</protein>
<dbReference type="Proteomes" id="UP001267710">
    <property type="component" value="Unassembled WGS sequence"/>
</dbReference>
<name>A0ABU1IEY1_9BURK</name>
<comment type="function">
    <text evidence="7">Provides the (R)-glutamate required for cell wall biosynthesis.</text>
</comment>
<dbReference type="InterPro" id="IPR001920">
    <property type="entry name" value="Asp/Glu_race"/>
</dbReference>
<sequence length="313" mass="32441">MSPTLSPSTAPIGVFDSGIGGLSVLRALRAALPHERFVYLADSAHAPYGEQGDAYVAARTEAIAHHLLQTYGIKALVVACNTATAAAIAEVRARYPALPLVGVEPALKPALSLTQTGRVGVIATRGTLASGKFGRLRASLEGPVQFAVQPCDGLALAIERSTADARDTDPATAEVRALCERYTAALAPFGTGHGEIDTLVLGCTHYIFAEQALRACTGPAVRFVETGEPVARQTRRLLEAAGALAPVSTPDGEAVRLLTTGELPLLQAAAQRWLGLPARCCAQVLVPTLASGAHSQAFSALTATHQAQAAINL</sequence>
<dbReference type="InterPro" id="IPR004391">
    <property type="entry name" value="Glu_race"/>
</dbReference>
<dbReference type="Pfam" id="PF01177">
    <property type="entry name" value="Asp_Glu_race"/>
    <property type="match status" value="1"/>
</dbReference>
<comment type="pathway">
    <text evidence="7">Cell wall biogenesis; peptidoglycan biosynthesis.</text>
</comment>
<keyword evidence="6 7" id="KW-0961">Cell wall biogenesis/degradation</keyword>
<dbReference type="HAMAP" id="MF_00258">
    <property type="entry name" value="Glu_racemase"/>
    <property type="match status" value="1"/>
</dbReference>
<dbReference type="InterPro" id="IPR018187">
    <property type="entry name" value="Asp/Glu_racemase_AS_1"/>
</dbReference>
<comment type="caution">
    <text evidence="8">The sequence shown here is derived from an EMBL/GenBank/DDBJ whole genome shotgun (WGS) entry which is preliminary data.</text>
</comment>
<dbReference type="PROSITE" id="PS00923">
    <property type="entry name" value="ASP_GLU_RACEMASE_1"/>
    <property type="match status" value="1"/>
</dbReference>
<gene>
    <name evidence="7" type="primary">murI</name>
    <name evidence="8" type="ORF">QE399_002513</name>
</gene>
<dbReference type="SUPFAM" id="SSF53681">
    <property type="entry name" value="Aspartate/glutamate racemase"/>
    <property type="match status" value="2"/>
</dbReference>
<feature type="binding site" evidence="7">
    <location>
        <begin position="16"/>
        <end position="17"/>
    </location>
    <ligand>
        <name>substrate</name>
    </ligand>
</feature>
<reference evidence="8 9" key="1">
    <citation type="submission" date="2023-08" db="EMBL/GenBank/DDBJ databases">
        <title>Functional and genomic diversity of the sorghum phyllosphere microbiome.</title>
        <authorList>
            <person name="Shade A."/>
        </authorList>
    </citation>
    <scope>NUCLEOTIDE SEQUENCE [LARGE SCALE GENOMIC DNA]</scope>
    <source>
        <strain evidence="8 9">SORGH_AS_0335</strain>
    </source>
</reference>
<comment type="similarity">
    <text evidence="7">Belongs to the aspartate/glutamate racemases family.</text>
</comment>
<keyword evidence="3 7" id="KW-0133">Cell shape</keyword>
<organism evidence="8 9">
    <name type="scientific">Paracidovorax wautersii</name>
    <dbReference type="NCBI Taxonomy" id="1177982"/>
    <lineage>
        <taxon>Bacteria</taxon>
        <taxon>Pseudomonadati</taxon>
        <taxon>Pseudomonadota</taxon>
        <taxon>Betaproteobacteria</taxon>
        <taxon>Burkholderiales</taxon>
        <taxon>Comamonadaceae</taxon>
        <taxon>Paracidovorax</taxon>
    </lineage>
</organism>
<accession>A0ABU1IEY1</accession>
<keyword evidence="5 7" id="KW-0413">Isomerase</keyword>